<feature type="transmembrane region" description="Helical" evidence="7">
    <location>
        <begin position="7"/>
        <end position="25"/>
    </location>
</feature>
<dbReference type="EMBL" id="OOIN01000047">
    <property type="protein sequence ID" value="SPO32613.1"/>
    <property type="molecule type" value="Genomic_DNA"/>
</dbReference>
<sequence>MPKYHDYDYLFAFSMIGAFVNAYGIGANDVANSFATSVSSKSLTFRQAMFAAAICEFLGAVLVGARVASTIKNGIIDLNVFNGNASVLLLAFTCSIIGSATWLTFATRNAMPVSTTHTTVGSVIGVGIAVSGAKGVKWGWNGVSQIFASWGIAPAVAGGFAAIVYLITKYVVLKAKNPVMVGLITAPVYFFVVAGILTVSIIVKGSPSLNLDELPAGTTAGAVLGTASVVALLSVIFWLPYVYGKVVKGDYTLKWYHFFMGPLLWWRPAPEDAVTADSAVPDYRLHDFDDPADDSERIAAAARAQPAVAGAALEGNVNNNPDEIGSASNSDNHATSSSDEKDAKLFQNTNTNQPAHASHLAQVEAELEGARPVTIDPNHIPGRPTPPNYRTFDGSWLEPWNLYTIIRYNALPWIWYSLSAGLKTDIHAMQAHGSEKEKAKLRQMHAVAEQYDNRVEHLYSFMQVMTACTASFAHGANDVSNAIGPLAVVYAVWSTSEFPGSKEPVPIWILAFGGVAIVIGLGTYGWKLMSVLGNRLTMHSPSRGFSMELGASITVVLASYLGLPVSSTQSITGATLAVGLCNGDYKAMNWRMLGWIFFSWVLTLPIAGLISGCLLAIILNAPGWNTPAPIL</sequence>
<comment type="subcellular location">
    <subcellularLocation>
        <location evidence="1 7">Membrane</location>
        <topology evidence="1 7">Multi-pass membrane protein</topology>
    </subcellularLocation>
</comment>
<keyword evidence="4 7" id="KW-0812">Transmembrane</keyword>
<feature type="region of interest" description="Disordered" evidence="8">
    <location>
        <begin position="314"/>
        <end position="340"/>
    </location>
</feature>
<evidence type="ECO:0000256" key="2">
    <source>
        <dbReference type="ARBA" id="ARBA00022448"/>
    </source>
</evidence>
<feature type="transmembrane region" description="Helical" evidence="7">
    <location>
        <begin position="86"/>
        <end position="105"/>
    </location>
</feature>
<evidence type="ECO:0000256" key="3">
    <source>
        <dbReference type="ARBA" id="ARBA00022592"/>
    </source>
</evidence>
<dbReference type="GO" id="GO:0016020">
    <property type="term" value="C:membrane"/>
    <property type="evidence" value="ECO:0007669"/>
    <property type="project" value="UniProtKB-SubCell"/>
</dbReference>
<keyword evidence="6 7" id="KW-0472">Membrane</keyword>
<dbReference type="PANTHER" id="PTHR11101">
    <property type="entry name" value="PHOSPHATE TRANSPORTER"/>
    <property type="match status" value="1"/>
</dbReference>
<feature type="transmembrane region" description="Helical" evidence="7">
    <location>
        <begin position="147"/>
        <end position="167"/>
    </location>
</feature>
<name>A0A5C3EPU7_9BASI</name>
<feature type="transmembrane region" description="Helical" evidence="7">
    <location>
        <begin position="45"/>
        <end position="65"/>
    </location>
</feature>
<dbReference type="PANTHER" id="PTHR11101:SF80">
    <property type="entry name" value="PHOSPHATE TRANSPORTER"/>
    <property type="match status" value="1"/>
</dbReference>
<feature type="compositionally biased region" description="Polar residues" evidence="8">
    <location>
        <begin position="316"/>
        <end position="337"/>
    </location>
</feature>
<dbReference type="AlphaFoldDB" id="A0A5C3EPU7"/>
<dbReference type="Proteomes" id="UP000324022">
    <property type="component" value="Unassembled WGS sequence"/>
</dbReference>
<dbReference type="GO" id="GO:0005315">
    <property type="term" value="F:phosphate transmembrane transporter activity"/>
    <property type="evidence" value="ECO:0007669"/>
    <property type="project" value="InterPro"/>
</dbReference>
<evidence type="ECO:0000256" key="5">
    <source>
        <dbReference type="ARBA" id="ARBA00022989"/>
    </source>
</evidence>
<evidence type="ECO:0000256" key="1">
    <source>
        <dbReference type="ARBA" id="ARBA00004141"/>
    </source>
</evidence>
<keyword evidence="5 7" id="KW-1133">Transmembrane helix</keyword>
<feature type="transmembrane region" description="Helical" evidence="7">
    <location>
        <begin position="505"/>
        <end position="525"/>
    </location>
</feature>
<evidence type="ECO:0000256" key="8">
    <source>
        <dbReference type="SAM" id="MobiDB-lite"/>
    </source>
</evidence>
<keyword evidence="3 7" id="KW-0592">Phosphate transport</keyword>
<evidence type="ECO:0000256" key="4">
    <source>
        <dbReference type="ARBA" id="ARBA00022692"/>
    </source>
</evidence>
<evidence type="ECO:0000313" key="9">
    <source>
        <dbReference type="EMBL" id="SPO32613.1"/>
    </source>
</evidence>
<evidence type="ECO:0000256" key="7">
    <source>
        <dbReference type="RuleBase" id="RU363058"/>
    </source>
</evidence>
<gene>
    <name evidence="9" type="ORF">UTRI_04357</name>
</gene>
<evidence type="ECO:0000313" key="10">
    <source>
        <dbReference type="Proteomes" id="UP000324022"/>
    </source>
</evidence>
<dbReference type="InterPro" id="IPR001204">
    <property type="entry name" value="Phos_transporter"/>
</dbReference>
<comment type="similarity">
    <text evidence="7">Belongs to the inorganic phosphate transporter (PiT) (TC 2.A.20) family.</text>
</comment>
<organism evidence="9 10">
    <name type="scientific">Ustilago trichophora</name>
    <dbReference type="NCBI Taxonomy" id="86804"/>
    <lineage>
        <taxon>Eukaryota</taxon>
        <taxon>Fungi</taxon>
        <taxon>Dikarya</taxon>
        <taxon>Basidiomycota</taxon>
        <taxon>Ustilaginomycotina</taxon>
        <taxon>Ustilaginomycetes</taxon>
        <taxon>Ustilaginales</taxon>
        <taxon>Ustilaginaceae</taxon>
        <taxon>Ustilago</taxon>
    </lineage>
</organism>
<feature type="transmembrane region" description="Helical" evidence="7">
    <location>
        <begin position="179"/>
        <end position="203"/>
    </location>
</feature>
<accession>A0A5C3EPU7</accession>
<keyword evidence="10" id="KW-1185">Reference proteome</keyword>
<protein>
    <recommendedName>
        <fullName evidence="7">Phosphate transporter</fullName>
    </recommendedName>
</protein>
<feature type="transmembrane region" description="Helical" evidence="7">
    <location>
        <begin position="223"/>
        <end position="244"/>
    </location>
</feature>
<dbReference type="OrthoDB" id="260807at2759"/>
<proteinExistence type="inferred from homology"/>
<dbReference type="Pfam" id="PF01384">
    <property type="entry name" value="PHO4"/>
    <property type="match status" value="1"/>
</dbReference>
<evidence type="ECO:0000256" key="6">
    <source>
        <dbReference type="ARBA" id="ARBA00023136"/>
    </source>
</evidence>
<dbReference type="GO" id="GO:0035435">
    <property type="term" value="P:phosphate ion transmembrane transport"/>
    <property type="evidence" value="ECO:0007669"/>
    <property type="project" value="TreeGrafter"/>
</dbReference>
<reference evidence="9 10" key="1">
    <citation type="submission" date="2018-03" db="EMBL/GenBank/DDBJ databases">
        <authorList>
            <person name="Guldener U."/>
        </authorList>
    </citation>
    <scope>NUCLEOTIDE SEQUENCE [LARGE SCALE GENOMIC DNA]</scope>
    <source>
        <strain evidence="9 10">NBRC100155</strain>
    </source>
</reference>
<keyword evidence="2 7" id="KW-0813">Transport</keyword>
<feature type="transmembrane region" description="Helical" evidence="7">
    <location>
        <begin position="595"/>
        <end position="619"/>
    </location>
</feature>
<comment type="function">
    <text evidence="7">Sodium-phosphate symporter.</text>
</comment>